<dbReference type="STRING" id="765440.A0A0C3GA94"/>
<dbReference type="GO" id="GO:0003697">
    <property type="term" value="F:single-stranded DNA binding"/>
    <property type="evidence" value="ECO:0007669"/>
    <property type="project" value="TreeGrafter"/>
</dbReference>
<dbReference type="InterPro" id="IPR010995">
    <property type="entry name" value="DNA_repair_Rad51/TF_NusA_a-hlx"/>
</dbReference>
<dbReference type="GO" id="GO:0070192">
    <property type="term" value="P:chromosome organization involved in meiotic cell cycle"/>
    <property type="evidence" value="ECO:0007669"/>
    <property type="project" value="TreeGrafter"/>
</dbReference>
<evidence type="ECO:0000313" key="3">
    <source>
        <dbReference type="EMBL" id="KIM88639.1"/>
    </source>
</evidence>
<protein>
    <submittedName>
        <fullName evidence="3">Uncharacterized protein</fullName>
    </submittedName>
</protein>
<reference evidence="3 4" key="1">
    <citation type="submission" date="2014-04" db="EMBL/GenBank/DDBJ databases">
        <authorList>
            <consortium name="DOE Joint Genome Institute"/>
            <person name="Kuo A."/>
            <person name="Tarkka M."/>
            <person name="Buscot F."/>
            <person name="Kohler A."/>
            <person name="Nagy L.G."/>
            <person name="Floudas D."/>
            <person name="Copeland A."/>
            <person name="Barry K.W."/>
            <person name="Cichocki N."/>
            <person name="Veneault-Fourrey C."/>
            <person name="LaButti K."/>
            <person name="Lindquist E.A."/>
            <person name="Lipzen A."/>
            <person name="Lundell T."/>
            <person name="Morin E."/>
            <person name="Murat C."/>
            <person name="Sun H."/>
            <person name="Tunlid A."/>
            <person name="Henrissat B."/>
            <person name="Grigoriev I.V."/>
            <person name="Hibbett D.S."/>
            <person name="Martin F."/>
            <person name="Nordberg H.P."/>
            <person name="Cantor M.N."/>
            <person name="Hua S.X."/>
        </authorList>
    </citation>
    <scope>NUCLEOTIDE SEQUENCE [LARGE SCALE GENOMIC DNA]</scope>
    <source>
        <strain evidence="3 4">F 1598</strain>
    </source>
</reference>
<sequence length="94" mass="10439">MPPRRAPSQSIPPPSRPSSPIAGDDETPFFDNVDELQQHGINVQDILKLKSAAINTVSGVNMTTRRQMLKIKGMSEAKVDKIKVRKLYALRQPS</sequence>
<dbReference type="SUPFAM" id="SSF47794">
    <property type="entry name" value="Rad51 N-terminal domain-like"/>
    <property type="match status" value="1"/>
</dbReference>
<dbReference type="GO" id="GO:0007131">
    <property type="term" value="P:reciprocal meiotic recombination"/>
    <property type="evidence" value="ECO:0007669"/>
    <property type="project" value="TreeGrafter"/>
</dbReference>
<dbReference type="HOGENOM" id="CLU_2386947_0_0_1"/>
<dbReference type="Proteomes" id="UP000054166">
    <property type="component" value="Unassembled WGS sequence"/>
</dbReference>
<dbReference type="EMBL" id="KN832976">
    <property type="protein sequence ID" value="KIM88639.1"/>
    <property type="molecule type" value="Genomic_DNA"/>
</dbReference>
<dbReference type="GO" id="GO:0000150">
    <property type="term" value="F:DNA strand exchange activity"/>
    <property type="evidence" value="ECO:0007669"/>
    <property type="project" value="TreeGrafter"/>
</dbReference>
<dbReference type="GO" id="GO:0000730">
    <property type="term" value="P:DNA recombinase assembly"/>
    <property type="evidence" value="ECO:0007669"/>
    <property type="project" value="TreeGrafter"/>
</dbReference>
<dbReference type="InParanoid" id="A0A0C3GA94"/>
<evidence type="ECO:0000256" key="2">
    <source>
        <dbReference type="SAM" id="MobiDB-lite"/>
    </source>
</evidence>
<dbReference type="OrthoDB" id="10251254at2759"/>
<evidence type="ECO:0000313" key="4">
    <source>
        <dbReference type="Proteomes" id="UP000054166"/>
    </source>
</evidence>
<feature type="region of interest" description="Disordered" evidence="2">
    <location>
        <begin position="1"/>
        <end position="30"/>
    </location>
</feature>
<dbReference type="PANTHER" id="PTHR22942">
    <property type="entry name" value="RECA/RAD51/RADA DNA STRAND-PAIRING FAMILY MEMBER"/>
    <property type="match status" value="1"/>
</dbReference>
<dbReference type="GO" id="GO:0000166">
    <property type="term" value="F:nucleotide binding"/>
    <property type="evidence" value="ECO:0007669"/>
    <property type="project" value="InterPro"/>
</dbReference>
<keyword evidence="1" id="KW-0238">DNA-binding</keyword>
<name>A0A0C3GA94_PILCF</name>
<reference evidence="4" key="2">
    <citation type="submission" date="2015-01" db="EMBL/GenBank/DDBJ databases">
        <title>Evolutionary Origins and Diversification of the Mycorrhizal Mutualists.</title>
        <authorList>
            <consortium name="DOE Joint Genome Institute"/>
            <consortium name="Mycorrhizal Genomics Consortium"/>
            <person name="Kohler A."/>
            <person name="Kuo A."/>
            <person name="Nagy L.G."/>
            <person name="Floudas D."/>
            <person name="Copeland A."/>
            <person name="Barry K.W."/>
            <person name="Cichocki N."/>
            <person name="Veneault-Fourrey C."/>
            <person name="LaButti K."/>
            <person name="Lindquist E.A."/>
            <person name="Lipzen A."/>
            <person name="Lundell T."/>
            <person name="Morin E."/>
            <person name="Murat C."/>
            <person name="Riley R."/>
            <person name="Ohm R."/>
            <person name="Sun H."/>
            <person name="Tunlid A."/>
            <person name="Henrissat B."/>
            <person name="Grigoriev I.V."/>
            <person name="Hibbett D.S."/>
            <person name="Martin F."/>
        </authorList>
    </citation>
    <scope>NUCLEOTIDE SEQUENCE [LARGE SCALE GENOMIC DNA]</scope>
    <source>
        <strain evidence="4">F 1598</strain>
    </source>
</reference>
<feature type="compositionally biased region" description="Pro residues" evidence="2">
    <location>
        <begin position="1"/>
        <end position="17"/>
    </location>
</feature>
<keyword evidence="4" id="KW-1185">Reference proteome</keyword>
<evidence type="ECO:0000256" key="1">
    <source>
        <dbReference type="ARBA" id="ARBA00023125"/>
    </source>
</evidence>
<dbReference type="GO" id="GO:0000794">
    <property type="term" value="C:condensed nuclear chromosome"/>
    <property type="evidence" value="ECO:0007669"/>
    <property type="project" value="TreeGrafter"/>
</dbReference>
<dbReference type="GO" id="GO:0006312">
    <property type="term" value="P:mitotic recombination"/>
    <property type="evidence" value="ECO:0007669"/>
    <property type="project" value="TreeGrafter"/>
</dbReference>
<dbReference type="Gene3D" id="1.10.150.20">
    <property type="entry name" value="5' to 3' exonuclease, C-terminal subdomain"/>
    <property type="match status" value="1"/>
</dbReference>
<dbReference type="GO" id="GO:0008094">
    <property type="term" value="F:ATP-dependent activity, acting on DNA"/>
    <property type="evidence" value="ECO:0007669"/>
    <property type="project" value="TreeGrafter"/>
</dbReference>
<dbReference type="GO" id="GO:0042148">
    <property type="term" value="P:DNA strand invasion"/>
    <property type="evidence" value="ECO:0007669"/>
    <property type="project" value="TreeGrafter"/>
</dbReference>
<dbReference type="AlphaFoldDB" id="A0A0C3GA94"/>
<gene>
    <name evidence="3" type="ORF">PILCRDRAFT_233696</name>
</gene>
<dbReference type="PANTHER" id="PTHR22942:SF30">
    <property type="entry name" value="MEIOTIC RECOMBINATION PROTEIN DMC1_LIM15 HOMOLOG"/>
    <property type="match status" value="1"/>
</dbReference>
<organism evidence="3 4">
    <name type="scientific">Piloderma croceum (strain F 1598)</name>
    <dbReference type="NCBI Taxonomy" id="765440"/>
    <lineage>
        <taxon>Eukaryota</taxon>
        <taxon>Fungi</taxon>
        <taxon>Dikarya</taxon>
        <taxon>Basidiomycota</taxon>
        <taxon>Agaricomycotina</taxon>
        <taxon>Agaricomycetes</taxon>
        <taxon>Agaricomycetidae</taxon>
        <taxon>Atheliales</taxon>
        <taxon>Atheliaceae</taxon>
        <taxon>Piloderma</taxon>
    </lineage>
</organism>
<accession>A0A0C3GA94</accession>
<dbReference type="GO" id="GO:0003690">
    <property type="term" value="F:double-stranded DNA binding"/>
    <property type="evidence" value="ECO:0007669"/>
    <property type="project" value="TreeGrafter"/>
</dbReference>
<proteinExistence type="predicted"/>